<evidence type="ECO:0000313" key="8">
    <source>
        <dbReference type="EMBL" id="ADG89142.1"/>
    </source>
</evidence>
<dbReference type="InterPro" id="IPR019109">
    <property type="entry name" value="MamF_MmsF"/>
</dbReference>
<keyword evidence="4 6" id="KW-0472">Membrane</keyword>
<keyword evidence="9" id="KW-1185">Reference proteome</keyword>
<feature type="region of interest" description="Disordered" evidence="5">
    <location>
        <begin position="1"/>
        <end position="21"/>
    </location>
</feature>
<dbReference type="InterPro" id="IPR012551">
    <property type="entry name" value="DUF1707_SHOCT-like"/>
</dbReference>
<feature type="domain" description="DUF1707" evidence="7">
    <location>
        <begin position="18"/>
        <end position="69"/>
    </location>
</feature>
<evidence type="ECO:0000256" key="3">
    <source>
        <dbReference type="ARBA" id="ARBA00022989"/>
    </source>
</evidence>
<keyword evidence="3 6" id="KW-1133">Transmembrane helix</keyword>
<dbReference type="HOGENOM" id="CLU_112439_0_0_11"/>
<dbReference type="Pfam" id="PF08044">
    <property type="entry name" value="DUF1707"/>
    <property type="match status" value="1"/>
</dbReference>
<reference evidence="8 9" key="1">
    <citation type="submission" date="2010-01" db="EMBL/GenBank/DDBJ databases">
        <title>The complete genome of Thermobispora bispora DSM 43833.</title>
        <authorList>
            <consortium name="US DOE Joint Genome Institute (JGI-PGF)"/>
            <person name="Lucas S."/>
            <person name="Copeland A."/>
            <person name="Lapidus A."/>
            <person name="Glavina del Rio T."/>
            <person name="Dalin E."/>
            <person name="Tice H."/>
            <person name="Bruce D."/>
            <person name="Goodwin L."/>
            <person name="Pitluck S."/>
            <person name="Kyrpides N."/>
            <person name="Mavromatis K."/>
            <person name="Ivanova N."/>
            <person name="Mikhailova N."/>
            <person name="Chertkov O."/>
            <person name="Brettin T."/>
            <person name="Detter J.C."/>
            <person name="Han C."/>
            <person name="Larimer F."/>
            <person name="Land M."/>
            <person name="Hauser L."/>
            <person name="Markowitz V."/>
            <person name="Cheng J.-F."/>
            <person name="Hugenholtz P."/>
            <person name="Woyke T."/>
            <person name="Wu D."/>
            <person name="Jando M."/>
            <person name="Schneider S."/>
            <person name="Klenk H.-P."/>
            <person name="Eisen J.A."/>
        </authorList>
    </citation>
    <scope>NUCLEOTIDE SEQUENCE [LARGE SCALE GENOMIC DNA]</scope>
    <source>
        <strain evidence="9">ATCC 19993 / DSM 43833 / CBS 139.67 / JCM 10125 / KCTC 9307 / NBRC 14880 / R51</strain>
    </source>
</reference>
<feature type="transmembrane region" description="Helical" evidence="6">
    <location>
        <begin position="96"/>
        <end position="115"/>
    </location>
</feature>
<proteinExistence type="predicted"/>
<evidence type="ECO:0000256" key="6">
    <source>
        <dbReference type="SAM" id="Phobius"/>
    </source>
</evidence>
<dbReference type="eggNOG" id="COG3296">
    <property type="taxonomic scope" value="Bacteria"/>
</dbReference>
<keyword evidence="2 6" id="KW-0812">Transmembrane</keyword>
<evidence type="ECO:0000256" key="4">
    <source>
        <dbReference type="ARBA" id="ARBA00023136"/>
    </source>
</evidence>
<evidence type="ECO:0000313" key="9">
    <source>
        <dbReference type="Proteomes" id="UP000006640"/>
    </source>
</evidence>
<gene>
    <name evidence="8" type="ordered locus">Tbis_2439</name>
</gene>
<comment type="subcellular location">
    <subcellularLocation>
        <location evidence="1">Membrane</location>
        <topology evidence="1">Multi-pass membrane protein</topology>
    </subcellularLocation>
</comment>
<organism evidence="8 9">
    <name type="scientific">Thermobispora bispora (strain ATCC 19993 / DSM 43833 / CBS 139.67 / JCM 10125 / KCTC 9307 / NBRC 14880 / R51)</name>
    <dbReference type="NCBI Taxonomy" id="469371"/>
    <lineage>
        <taxon>Bacteria</taxon>
        <taxon>Bacillati</taxon>
        <taxon>Actinomycetota</taxon>
        <taxon>Actinomycetes</taxon>
        <taxon>Streptosporangiales</taxon>
        <taxon>Streptosporangiaceae</taxon>
        <taxon>Thermobispora</taxon>
    </lineage>
</organism>
<evidence type="ECO:0000256" key="2">
    <source>
        <dbReference type="ARBA" id="ARBA00022692"/>
    </source>
</evidence>
<accession>D6Y4G6</accession>
<dbReference type="EMBL" id="CP001874">
    <property type="protein sequence ID" value="ADG89142.1"/>
    <property type="molecule type" value="Genomic_DNA"/>
</dbReference>
<protein>
    <recommendedName>
        <fullName evidence="7">DUF1707 domain-containing protein</fullName>
    </recommendedName>
</protein>
<feature type="transmembrane region" description="Helical" evidence="6">
    <location>
        <begin position="160"/>
        <end position="177"/>
    </location>
</feature>
<dbReference type="OrthoDB" id="3734539at2"/>
<feature type="transmembrane region" description="Helical" evidence="6">
    <location>
        <begin position="135"/>
        <end position="154"/>
    </location>
</feature>
<dbReference type="Pfam" id="PF09685">
    <property type="entry name" value="MamF_MmsF"/>
    <property type="match status" value="1"/>
</dbReference>
<evidence type="ECO:0000256" key="5">
    <source>
        <dbReference type="SAM" id="MobiDB-lite"/>
    </source>
</evidence>
<dbReference type="KEGG" id="tbi:Tbis_2439"/>
<dbReference type="STRING" id="469371.Tbis_2439"/>
<evidence type="ECO:0000256" key="1">
    <source>
        <dbReference type="ARBA" id="ARBA00004141"/>
    </source>
</evidence>
<dbReference type="AlphaFoldDB" id="D6Y4G6"/>
<sequence length="190" mass="20508">MSVTTTRPARPPVAHPGLRVSDGDRERAVEEIKTAFADGRLDKAEMDERLQLAMSARTAADLHHAVADLRGPARPRWTPTWKVDAPVDSGDRVGAAAAHLLTLCGLFMIGPLIMLMSAGRHAPYIRGHAIEALNFHLTVLGATLLLPITIVGILLLPVVWVLAIVLPVVGGCAALLGREFRYPLTVRLVR</sequence>
<evidence type="ECO:0000259" key="7">
    <source>
        <dbReference type="Pfam" id="PF08044"/>
    </source>
</evidence>
<name>D6Y4G6_THEBD</name>
<dbReference type="Proteomes" id="UP000006640">
    <property type="component" value="Chromosome"/>
</dbReference>